<dbReference type="InterPro" id="IPR012702">
    <property type="entry name" value="CP_lyase_PhnF"/>
</dbReference>
<feature type="domain" description="HTH gntR-type" evidence="4">
    <location>
        <begin position="5"/>
        <end position="73"/>
    </location>
</feature>
<dbReference type="RefSeq" id="WP_368390648.1">
    <property type="nucleotide sequence ID" value="NZ_JBFRYC010000001.1"/>
</dbReference>
<evidence type="ECO:0000256" key="2">
    <source>
        <dbReference type="ARBA" id="ARBA00023125"/>
    </source>
</evidence>
<dbReference type="InterPro" id="IPR050679">
    <property type="entry name" value="Bact_HTH_transcr_reg"/>
</dbReference>
<evidence type="ECO:0000313" key="6">
    <source>
        <dbReference type="Proteomes" id="UP001557465"/>
    </source>
</evidence>
<keyword evidence="1" id="KW-0805">Transcription regulation</keyword>
<dbReference type="PROSITE" id="PS50949">
    <property type="entry name" value="HTH_GNTR"/>
    <property type="match status" value="1"/>
</dbReference>
<dbReference type="Pfam" id="PF07702">
    <property type="entry name" value="UTRA"/>
    <property type="match status" value="1"/>
</dbReference>
<dbReference type="InterPro" id="IPR028978">
    <property type="entry name" value="Chorismate_lyase_/UTRA_dom_sf"/>
</dbReference>
<comment type="caution">
    <text evidence="5">The sequence shown here is derived from an EMBL/GenBank/DDBJ whole genome shotgun (WGS) entry which is preliminary data.</text>
</comment>
<dbReference type="Gene3D" id="3.40.1410.10">
    <property type="entry name" value="Chorismate lyase-like"/>
    <property type="match status" value="1"/>
</dbReference>
<dbReference type="SUPFAM" id="SSF46785">
    <property type="entry name" value="Winged helix' DNA-binding domain"/>
    <property type="match status" value="1"/>
</dbReference>
<evidence type="ECO:0000256" key="1">
    <source>
        <dbReference type="ARBA" id="ARBA00023015"/>
    </source>
</evidence>
<proteinExistence type="predicted"/>
<evidence type="ECO:0000256" key="3">
    <source>
        <dbReference type="ARBA" id="ARBA00023163"/>
    </source>
</evidence>
<evidence type="ECO:0000259" key="4">
    <source>
        <dbReference type="PROSITE" id="PS50949"/>
    </source>
</evidence>
<dbReference type="Pfam" id="PF00392">
    <property type="entry name" value="GntR"/>
    <property type="match status" value="1"/>
</dbReference>
<dbReference type="PANTHER" id="PTHR44846:SF1">
    <property type="entry name" value="MANNOSYL-D-GLYCERATE TRANSPORT_METABOLISM SYSTEM REPRESSOR MNGR-RELATED"/>
    <property type="match status" value="1"/>
</dbReference>
<dbReference type="CDD" id="cd07377">
    <property type="entry name" value="WHTH_GntR"/>
    <property type="match status" value="1"/>
</dbReference>
<dbReference type="NCBIfam" id="TIGR02325">
    <property type="entry name" value="C_P_lyase_phnF"/>
    <property type="match status" value="1"/>
</dbReference>
<dbReference type="InterPro" id="IPR036388">
    <property type="entry name" value="WH-like_DNA-bd_sf"/>
</dbReference>
<keyword evidence="6" id="KW-1185">Reference proteome</keyword>
<accession>A0ABV3TF68</accession>
<dbReference type="InterPro" id="IPR036390">
    <property type="entry name" value="WH_DNA-bd_sf"/>
</dbReference>
<evidence type="ECO:0000313" key="5">
    <source>
        <dbReference type="EMBL" id="MEX1660287.1"/>
    </source>
</evidence>
<name>A0ABV3TF68_9RHOB</name>
<dbReference type="SMART" id="SM00345">
    <property type="entry name" value="HTH_GNTR"/>
    <property type="match status" value="1"/>
</dbReference>
<organism evidence="5 6">
    <name type="scientific">Thioclava arctica</name>
    <dbReference type="NCBI Taxonomy" id="3238301"/>
    <lineage>
        <taxon>Bacteria</taxon>
        <taxon>Pseudomonadati</taxon>
        <taxon>Pseudomonadota</taxon>
        <taxon>Alphaproteobacteria</taxon>
        <taxon>Rhodobacterales</taxon>
        <taxon>Paracoccaceae</taxon>
        <taxon>Thioclava</taxon>
    </lineage>
</organism>
<dbReference type="SMART" id="SM00866">
    <property type="entry name" value="UTRA"/>
    <property type="match status" value="1"/>
</dbReference>
<dbReference type="Gene3D" id="1.10.10.10">
    <property type="entry name" value="Winged helix-like DNA-binding domain superfamily/Winged helix DNA-binding domain"/>
    <property type="match status" value="1"/>
</dbReference>
<protein>
    <submittedName>
        <fullName evidence="5">Phosphonate metabolism transcriptional regulator PhnF</fullName>
    </submittedName>
</protein>
<dbReference type="EMBL" id="JBFRYC010000001">
    <property type="protein sequence ID" value="MEX1660287.1"/>
    <property type="molecule type" value="Genomic_DNA"/>
</dbReference>
<sequence>MTQRSPIWRQISDTLRGEIAQGLYPAASKLPTEAQLSARFGVNRHTVRHALGALAEEGLVVSRRGAGVFVAAAPQAEYPIGRRVRFQQNIIASGRTPSREISRIETRPARADEAEALALAPGSMVHVYEGISLGDGLPLAQFRSVFPAARFPDLAQALGRLTSVTAALREQGLGDYIRASTRVTACLATGTRAGQMKLPEGAPLLRTEAVNVDPDGAPVEFGISWFAGDRVALSMTPEQGGAD</sequence>
<dbReference type="PRINTS" id="PR00035">
    <property type="entry name" value="HTHGNTR"/>
</dbReference>
<dbReference type="InterPro" id="IPR011663">
    <property type="entry name" value="UTRA"/>
</dbReference>
<dbReference type="Proteomes" id="UP001557465">
    <property type="component" value="Unassembled WGS sequence"/>
</dbReference>
<dbReference type="PANTHER" id="PTHR44846">
    <property type="entry name" value="MANNOSYL-D-GLYCERATE TRANSPORT/METABOLISM SYSTEM REPRESSOR MNGR-RELATED"/>
    <property type="match status" value="1"/>
</dbReference>
<keyword evidence="2" id="KW-0238">DNA-binding</keyword>
<dbReference type="SUPFAM" id="SSF64288">
    <property type="entry name" value="Chorismate lyase-like"/>
    <property type="match status" value="1"/>
</dbReference>
<dbReference type="InterPro" id="IPR000524">
    <property type="entry name" value="Tscrpt_reg_HTH_GntR"/>
</dbReference>
<reference evidence="5 6" key="1">
    <citation type="journal article" date="2011" name="Int. J. Syst. Evol. Microbiol.">
        <title>Zhongshania antarctica gen. nov., sp. nov. and Zhongshania guokunii sp. nov., gammaproteobacteria respectively isolated from coastal attached (fast) ice and surface seawater of the Antarctic.</title>
        <authorList>
            <person name="Li H.J."/>
            <person name="Zhang X.Y."/>
            <person name="Chen C.X."/>
            <person name="Zhang Y.J."/>
            <person name="Gao Z.M."/>
            <person name="Yu Y."/>
            <person name="Chen X.L."/>
            <person name="Chen B."/>
            <person name="Zhang Y.Z."/>
        </authorList>
    </citation>
    <scope>NUCLEOTIDE SEQUENCE [LARGE SCALE GENOMIC DNA]</scope>
    <source>
        <strain evidence="5 6">15-R06ZXC-3</strain>
    </source>
</reference>
<gene>
    <name evidence="5" type="primary">phnF</name>
    <name evidence="5" type="ORF">AB4874_01305</name>
</gene>
<keyword evidence="3" id="KW-0804">Transcription</keyword>